<dbReference type="EMBL" id="NOXG01000007">
    <property type="protein sequence ID" value="PYD75607.1"/>
    <property type="molecule type" value="Genomic_DNA"/>
</dbReference>
<dbReference type="PANTHER" id="PTHR43818">
    <property type="entry name" value="BCDNA.GH03377"/>
    <property type="match status" value="1"/>
</dbReference>
<feature type="compositionally biased region" description="Basic and acidic residues" evidence="1">
    <location>
        <begin position="18"/>
        <end position="29"/>
    </location>
</feature>
<feature type="compositionally biased region" description="Pro residues" evidence="1">
    <location>
        <begin position="38"/>
        <end position="49"/>
    </location>
</feature>
<gene>
    <name evidence="3" type="ORF">CFR71_08535</name>
</gene>
<evidence type="ECO:0000256" key="1">
    <source>
        <dbReference type="SAM" id="MobiDB-lite"/>
    </source>
</evidence>
<dbReference type="GO" id="GO:0000166">
    <property type="term" value="F:nucleotide binding"/>
    <property type="evidence" value="ECO:0007669"/>
    <property type="project" value="InterPro"/>
</dbReference>
<feature type="region of interest" description="Disordered" evidence="1">
    <location>
        <begin position="1"/>
        <end position="56"/>
    </location>
</feature>
<name>A0A318Q7T2_9PROT</name>
<evidence type="ECO:0000313" key="3">
    <source>
        <dbReference type="EMBL" id="PYD75607.1"/>
    </source>
</evidence>
<dbReference type="Gene3D" id="3.30.360.10">
    <property type="entry name" value="Dihydrodipicolinate Reductase, domain 2"/>
    <property type="match status" value="1"/>
</dbReference>
<evidence type="ECO:0000313" key="4">
    <source>
        <dbReference type="Proteomes" id="UP000247609"/>
    </source>
</evidence>
<protein>
    <recommendedName>
        <fullName evidence="2">Gfo/Idh/MocA-like oxidoreductase N-terminal domain-containing protein</fullName>
    </recommendedName>
</protein>
<dbReference type="Proteomes" id="UP000247609">
    <property type="component" value="Unassembled WGS sequence"/>
</dbReference>
<sequence>MMLPARGGPEPCGGNHGSGRDHSPARAMREPTAMTASPQPPSPQPPPSANPAATPARAAPPIRIAIIGTGTIAHTQHVPVIRAHAGFELVAGVNPTPVPWWAEATGGLKLFSSMDSLIRSGMSVDAVAICTPPATHYALAAQGLAAGWHVMLEKPPTPILSQAMDLHRLACAAGRTLMTSWHAACAPAIDPARQILASGGVRGMRVTWRENVRKWHPGADWFWKPGGHGVFDAGINALSIACAVMGEPLFVTGATLDIPAGAATPCTAQVRWATPSLPDGMEGIFDWTHRGIEVWDIAWTLGNGRRLLLSQGGGGLSLDGVAVTLRGTHEYECVYSRFERLVHDGASDIDYRPVALVEDILSAGQRRPADPSFRILP</sequence>
<dbReference type="InterPro" id="IPR050463">
    <property type="entry name" value="Gfo/Idh/MocA_oxidrdct_glycsds"/>
</dbReference>
<comment type="caution">
    <text evidence="3">The sequence shown here is derived from an EMBL/GenBank/DDBJ whole genome shotgun (WGS) entry which is preliminary data.</text>
</comment>
<accession>A0A318Q7T2</accession>
<dbReference type="InterPro" id="IPR000683">
    <property type="entry name" value="Gfo/Idh/MocA-like_OxRdtase_N"/>
</dbReference>
<dbReference type="Pfam" id="PF01408">
    <property type="entry name" value="GFO_IDH_MocA"/>
    <property type="match status" value="1"/>
</dbReference>
<dbReference type="Gene3D" id="3.40.50.720">
    <property type="entry name" value="NAD(P)-binding Rossmann-like Domain"/>
    <property type="match status" value="1"/>
</dbReference>
<dbReference type="InterPro" id="IPR036291">
    <property type="entry name" value="NAD(P)-bd_dom_sf"/>
</dbReference>
<organism evidence="3 4">
    <name type="scientific">Novacetimonas pomaceti</name>
    <dbReference type="NCBI Taxonomy" id="2021998"/>
    <lineage>
        <taxon>Bacteria</taxon>
        <taxon>Pseudomonadati</taxon>
        <taxon>Pseudomonadota</taxon>
        <taxon>Alphaproteobacteria</taxon>
        <taxon>Acetobacterales</taxon>
        <taxon>Acetobacteraceae</taxon>
        <taxon>Novacetimonas</taxon>
    </lineage>
</organism>
<dbReference type="AlphaFoldDB" id="A0A318Q7T2"/>
<reference evidence="3 4" key="1">
    <citation type="submission" date="2017-07" db="EMBL/GenBank/DDBJ databases">
        <title>A draft genome sequence of Komagataeibacter sp. T5K1.</title>
        <authorList>
            <person name="Skraban J."/>
            <person name="Cleenwerck I."/>
            <person name="Vandamme P."/>
            <person name="Trcek J."/>
        </authorList>
    </citation>
    <scope>NUCLEOTIDE SEQUENCE [LARGE SCALE GENOMIC DNA]</scope>
    <source>
        <strain evidence="3 4">T5K1</strain>
    </source>
</reference>
<feature type="domain" description="Gfo/Idh/MocA-like oxidoreductase N-terminal" evidence="2">
    <location>
        <begin position="62"/>
        <end position="178"/>
    </location>
</feature>
<dbReference type="SUPFAM" id="SSF51735">
    <property type="entry name" value="NAD(P)-binding Rossmann-fold domains"/>
    <property type="match status" value="1"/>
</dbReference>
<proteinExistence type="predicted"/>
<evidence type="ECO:0000259" key="2">
    <source>
        <dbReference type="Pfam" id="PF01408"/>
    </source>
</evidence>
<dbReference type="PANTHER" id="PTHR43818:SF7">
    <property type="entry name" value="DEHYDROGENASE"/>
    <property type="match status" value="1"/>
</dbReference>